<keyword evidence="1" id="KW-0560">Oxidoreductase</keyword>
<dbReference type="KEGG" id="ccin:107268970"/>
<sequence>MNSKTKKLKNNDKNSDVSTDESNIQKFFAGKTVFLTGSTGFLGQCIVEKLLRGCPDLNKLYMLVRPKRGMSVSERLKKYFNLEIFDLLREKSPNFMEKIVLVEGELTEENFGLTESIRNTLIEETEIMIHNAATVKFHEKPSLAL</sequence>
<dbReference type="GO" id="GO:0005777">
    <property type="term" value="C:peroxisome"/>
    <property type="evidence" value="ECO:0007669"/>
    <property type="project" value="TreeGrafter"/>
</dbReference>
<feature type="domain" description="Thioester reductase (TE)" evidence="2">
    <location>
        <begin position="35"/>
        <end position="140"/>
    </location>
</feature>
<comment type="similarity">
    <text evidence="1">Belongs to the fatty acyl-CoA reductase family.</text>
</comment>
<dbReference type="InterPro" id="IPR036291">
    <property type="entry name" value="NAD(P)-bd_dom_sf"/>
</dbReference>
<evidence type="ECO:0000259" key="2">
    <source>
        <dbReference type="Pfam" id="PF07993"/>
    </source>
</evidence>
<reference evidence="4" key="1">
    <citation type="submission" date="2025-08" db="UniProtKB">
        <authorList>
            <consortium name="RefSeq"/>
        </authorList>
    </citation>
    <scope>IDENTIFICATION</scope>
</reference>
<dbReference type="GO" id="GO:0080019">
    <property type="term" value="F:alcohol-forming very long-chain fatty acyl-CoA reductase activity"/>
    <property type="evidence" value="ECO:0007669"/>
    <property type="project" value="InterPro"/>
</dbReference>
<dbReference type="SUPFAM" id="SSF51735">
    <property type="entry name" value="NAD(P)-binding Rossmann-fold domains"/>
    <property type="match status" value="1"/>
</dbReference>
<keyword evidence="3" id="KW-1185">Reference proteome</keyword>
<dbReference type="PANTHER" id="PTHR11011">
    <property type="entry name" value="MALE STERILITY PROTEIN 2-RELATED"/>
    <property type="match status" value="1"/>
</dbReference>
<comment type="function">
    <text evidence="1">Catalyzes the reduction of fatty acyl-CoA to fatty alcohols.</text>
</comment>
<dbReference type="GO" id="GO:0102965">
    <property type="term" value="F:alcohol-forming long-chain fatty acyl-CoA reductase activity"/>
    <property type="evidence" value="ECO:0007669"/>
    <property type="project" value="UniProtKB-EC"/>
</dbReference>
<dbReference type="Gene3D" id="3.40.50.720">
    <property type="entry name" value="NAD(P)-binding Rossmann-like Domain"/>
    <property type="match status" value="1"/>
</dbReference>
<dbReference type="InterPro" id="IPR026055">
    <property type="entry name" value="FAR"/>
</dbReference>
<evidence type="ECO:0000256" key="1">
    <source>
        <dbReference type="RuleBase" id="RU363097"/>
    </source>
</evidence>
<dbReference type="Pfam" id="PF07993">
    <property type="entry name" value="NAD_binding_4"/>
    <property type="match status" value="1"/>
</dbReference>
<keyword evidence="1" id="KW-0521">NADP</keyword>
<proteinExistence type="inferred from homology"/>
<protein>
    <recommendedName>
        <fullName evidence="1">Fatty acyl-CoA reductase</fullName>
        <ecNumber evidence="1">1.2.1.84</ecNumber>
    </recommendedName>
</protein>
<keyword evidence="1" id="KW-0444">Lipid biosynthesis</keyword>
<organism evidence="3 4">
    <name type="scientific">Cephus cinctus</name>
    <name type="common">Wheat stem sawfly</name>
    <dbReference type="NCBI Taxonomy" id="211228"/>
    <lineage>
        <taxon>Eukaryota</taxon>
        <taxon>Metazoa</taxon>
        <taxon>Ecdysozoa</taxon>
        <taxon>Arthropoda</taxon>
        <taxon>Hexapoda</taxon>
        <taxon>Insecta</taxon>
        <taxon>Pterygota</taxon>
        <taxon>Neoptera</taxon>
        <taxon>Endopterygota</taxon>
        <taxon>Hymenoptera</taxon>
        <taxon>Cephoidea</taxon>
        <taxon>Cephidae</taxon>
        <taxon>Cephus</taxon>
    </lineage>
</organism>
<keyword evidence="1" id="KW-0443">Lipid metabolism</keyword>
<dbReference type="RefSeq" id="XP_015597789.1">
    <property type="nucleotide sequence ID" value="XM_015742303.2"/>
</dbReference>
<dbReference type="Proteomes" id="UP000694920">
    <property type="component" value="Unplaced"/>
</dbReference>
<feature type="non-terminal residue" evidence="4">
    <location>
        <position position="145"/>
    </location>
</feature>
<dbReference type="EC" id="1.2.1.84" evidence="1"/>
<evidence type="ECO:0000313" key="4">
    <source>
        <dbReference type="RefSeq" id="XP_015597789.1"/>
    </source>
</evidence>
<dbReference type="AlphaFoldDB" id="A0AAJ7C021"/>
<dbReference type="InterPro" id="IPR013120">
    <property type="entry name" value="FAR_NAD-bd"/>
</dbReference>
<dbReference type="GeneID" id="107268970"/>
<gene>
    <name evidence="4" type="primary">LOC107268970</name>
</gene>
<dbReference type="PANTHER" id="PTHR11011:SF45">
    <property type="entry name" value="FATTY ACYL-COA REDUCTASE CG8306-RELATED"/>
    <property type="match status" value="1"/>
</dbReference>
<name>A0AAJ7C021_CEPCN</name>
<evidence type="ECO:0000313" key="3">
    <source>
        <dbReference type="Proteomes" id="UP000694920"/>
    </source>
</evidence>
<dbReference type="GO" id="GO:0035336">
    <property type="term" value="P:long-chain fatty-acyl-CoA metabolic process"/>
    <property type="evidence" value="ECO:0007669"/>
    <property type="project" value="TreeGrafter"/>
</dbReference>
<accession>A0AAJ7C021</accession>
<comment type="catalytic activity">
    <reaction evidence="1">
        <text>a long-chain fatty acyl-CoA + 2 NADPH + 2 H(+) = a long-chain primary fatty alcohol + 2 NADP(+) + CoA</text>
        <dbReference type="Rhea" id="RHEA:52716"/>
        <dbReference type="ChEBI" id="CHEBI:15378"/>
        <dbReference type="ChEBI" id="CHEBI:57287"/>
        <dbReference type="ChEBI" id="CHEBI:57783"/>
        <dbReference type="ChEBI" id="CHEBI:58349"/>
        <dbReference type="ChEBI" id="CHEBI:77396"/>
        <dbReference type="ChEBI" id="CHEBI:83139"/>
        <dbReference type="EC" id="1.2.1.84"/>
    </reaction>
</comment>